<gene>
    <name evidence="5" type="ORF">I5E68_14105</name>
</gene>
<comment type="caution">
    <text evidence="5">The sequence shown here is derived from an EMBL/GenBank/DDBJ whole genome shotgun (WGS) entry which is preliminary data.</text>
</comment>
<dbReference type="Pfam" id="PF16344">
    <property type="entry name" value="FecR_C"/>
    <property type="match status" value="1"/>
</dbReference>
<dbReference type="EMBL" id="JADZGI010000002">
    <property type="protein sequence ID" value="MBH0114075.1"/>
    <property type="molecule type" value="Genomic_DNA"/>
</dbReference>
<dbReference type="AlphaFoldDB" id="A0A931HDG4"/>
<dbReference type="Gene3D" id="2.60.120.1440">
    <property type="match status" value="1"/>
</dbReference>
<evidence type="ECO:0000259" key="2">
    <source>
        <dbReference type="Pfam" id="PF04773"/>
    </source>
</evidence>
<feature type="domain" description="Protein FecR C-terminal" evidence="4">
    <location>
        <begin position="273"/>
        <end position="337"/>
    </location>
</feature>
<feature type="domain" description="FecR protein" evidence="2">
    <location>
        <begin position="136"/>
        <end position="228"/>
    </location>
</feature>
<protein>
    <submittedName>
        <fullName evidence="5">FecR domain-containing protein</fullName>
    </submittedName>
</protein>
<accession>A0A931HDG4</accession>
<dbReference type="GO" id="GO:0016989">
    <property type="term" value="F:sigma factor antagonist activity"/>
    <property type="evidence" value="ECO:0007669"/>
    <property type="project" value="TreeGrafter"/>
</dbReference>
<dbReference type="Gene3D" id="3.55.50.30">
    <property type="match status" value="1"/>
</dbReference>
<dbReference type="PANTHER" id="PTHR30273">
    <property type="entry name" value="PERIPLASMIC SIGNAL SENSOR AND SIGMA FACTOR ACTIVATOR FECR-RELATED"/>
    <property type="match status" value="1"/>
</dbReference>
<evidence type="ECO:0000313" key="6">
    <source>
        <dbReference type="Proteomes" id="UP000617634"/>
    </source>
</evidence>
<dbReference type="Pfam" id="PF04773">
    <property type="entry name" value="FecR"/>
    <property type="match status" value="1"/>
</dbReference>
<dbReference type="InterPro" id="IPR032508">
    <property type="entry name" value="FecR_C"/>
</dbReference>
<dbReference type="InterPro" id="IPR032623">
    <property type="entry name" value="FecR_N"/>
</dbReference>
<sequence length="341" mass="37466">MMQGNRHIEQQAAYWVERMHAPVQDSETAARFDAWIAADPRHVDSFGRMSALWDSGSLSRALATCCPRNDNELQGGKAQAPEEAFTAQTATSDSRDRDDCPAPGRKWSRAIAAIAATITLFIASITLGDKLIIENDYATATGQERSITLADGSRIRLGGATSVTSRITPWSRTVTLTRGVAFFDVAHERWRSFTVNARDAQVMVLGTAFDVELLGKQTEQVRVYRGLVNVEKGGNSWKLPAGDGVLLAGASLLRITDVEGDRPDWTEGWYDAQDTPLGAILERVNRLSKAPVDLASPELGDLRLSGRLRLSEPEELLDIICATHDLQWKYEGTSITVERIP</sequence>
<name>A0A931HDG4_9SPHN</name>
<keyword evidence="6" id="KW-1185">Reference proteome</keyword>
<dbReference type="InterPro" id="IPR012373">
    <property type="entry name" value="Ferrdict_sens_TM"/>
</dbReference>
<dbReference type="PIRSF" id="PIRSF018266">
    <property type="entry name" value="FecR"/>
    <property type="match status" value="1"/>
</dbReference>
<dbReference type="Proteomes" id="UP000617634">
    <property type="component" value="Unassembled WGS sequence"/>
</dbReference>
<evidence type="ECO:0000313" key="5">
    <source>
        <dbReference type="EMBL" id="MBH0114075.1"/>
    </source>
</evidence>
<evidence type="ECO:0000259" key="4">
    <source>
        <dbReference type="Pfam" id="PF16344"/>
    </source>
</evidence>
<proteinExistence type="predicted"/>
<evidence type="ECO:0000259" key="3">
    <source>
        <dbReference type="Pfam" id="PF16220"/>
    </source>
</evidence>
<feature type="region of interest" description="Disordered" evidence="1">
    <location>
        <begin position="72"/>
        <end position="103"/>
    </location>
</feature>
<dbReference type="Pfam" id="PF16220">
    <property type="entry name" value="DUF4880"/>
    <property type="match status" value="1"/>
</dbReference>
<reference evidence="5" key="1">
    <citation type="submission" date="2020-11" db="EMBL/GenBank/DDBJ databases">
        <title>Novosphingobium aureum sp. nov., a marine bacterium isolated from sediment of a salt flat.</title>
        <authorList>
            <person name="Yoo Y."/>
            <person name="Kim J.-J."/>
        </authorList>
    </citation>
    <scope>NUCLEOTIDE SEQUENCE</scope>
    <source>
        <strain evidence="5">YJ-S2-02</strain>
    </source>
</reference>
<dbReference type="InterPro" id="IPR006860">
    <property type="entry name" value="FecR"/>
</dbReference>
<evidence type="ECO:0000256" key="1">
    <source>
        <dbReference type="SAM" id="MobiDB-lite"/>
    </source>
</evidence>
<dbReference type="PANTHER" id="PTHR30273:SF2">
    <property type="entry name" value="PROTEIN FECR"/>
    <property type="match status" value="1"/>
</dbReference>
<organism evidence="5 6">
    <name type="scientific">Novosphingobium aureum</name>
    <dbReference type="NCBI Taxonomy" id="2792964"/>
    <lineage>
        <taxon>Bacteria</taxon>
        <taxon>Pseudomonadati</taxon>
        <taxon>Pseudomonadota</taxon>
        <taxon>Alphaproteobacteria</taxon>
        <taxon>Sphingomonadales</taxon>
        <taxon>Sphingomonadaceae</taxon>
        <taxon>Novosphingobium</taxon>
    </lineage>
</organism>
<feature type="domain" description="FecR N-terminal" evidence="3">
    <location>
        <begin position="10"/>
        <end position="51"/>
    </location>
</feature>